<protein>
    <recommendedName>
        <fullName evidence="2">DUF306 domain-containing protein</fullName>
    </recommendedName>
</protein>
<feature type="domain" description="DUF306" evidence="2">
    <location>
        <begin position="145"/>
        <end position="195"/>
    </location>
</feature>
<evidence type="ECO:0000313" key="3">
    <source>
        <dbReference type="EMBL" id="SJN29436.1"/>
    </source>
</evidence>
<dbReference type="EMBL" id="FUKR01000036">
    <property type="protein sequence ID" value="SJN29436.1"/>
    <property type="molecule type" value="Genomic_DNA"/>
</dbReference>
<keyword evidence="1" id="KW-0732">Signal</keyword>
<dbReference type="InterPro" id="IPR053147">
    <property type="entry name" value="Hsp_HslJ-like"/>
</dbReference>
<keyword evidence="4" id="KW-1185">Reference proteome</keyword>
<dbReference type="InterPro" id="IPR005184">
    <property type="entry name" value="DUF306_Meta_HslJ"/>
</dbReference>
<gene>
    <name evidence="3" type="ORF">FM119_06585</name>
</gene>
<feature type="chain" id="PRO_5013000834" description="DUF306 domain-containing protein" evidence="1">
    <location>
        <begin position="30"/>
        <end position="247"/>
    </location>
</feature>
<sequence length="247" mass="25717">MRASARALVVLGALCAVLPLAACSPRASAEMLGEWRTGLSYDGDEPYLLLEENGRWSASDGCNTVVDARWSLGADGALTVDDQPMTMIGCDGDAVPSAFSTARSVTVSDGTLVLHRDEGDVVLVRPGADAPGLTAQELAGRWADVDAPEVVLDLAAEGTLSGSDGCNRLMGSWELHDGRLQWQGGLATTRMHCPGVDTWLSGSAFAQPRGFGSWLRILDADGVELGHLQRSAPDAADPSATPDPGGS</sequence>
<dbReference type="OrthoDB" id="4990393at2"/>
<name>A0A1R4JBM0_9MICO</name>
<organism evidence="3 4">
    <name type="scientific">Mycetocola reblochoni REB411</name>
    <dbReference type="NCBI Taxonomy" id="1255698"/>
    <lineage>
        <taxon>Bacteria</taxon>
        <taxon>Bacillati</taxon>
        <taxon>Actinomycetota</taxon>
        <taxon>Actinomycetes</taxon>
        <taxon>Micrococcales</taxon>
        <taxon>Microbacteriaceae</taxon>
        <taxon>Mycetocola</taxon>
    </lineage>
</organism>
<dbReference type="Pfam" id="PF03724">
    <property type="entry name" value="META"/>
    <property type="match status" value="1"/>
</dbReference>
<proteinExistence type="predicted"/>
<dbReference type="InterPro" id="IPR038670">
    <property type="entry name" value="HslJ-like_sf"/>
</dbReference>
<dbReference type="PANTHER" id="PTHR35535">
    <property type="entry name" value="HEAT SHOCK PROTEIN HSLJ"/>
    <property type="match status" value="1"/>
</dbReference>
<accession>A0A1R4JBM0</accession>
<evidence type="ECO:0000256" key="1">
    <source>
        <dbReference type="SAM" id="SignalP"/>
    </source>
</evidence>
<evidence type="ECO:0000259" key="2">
    <source>
        <dbReference type="Pfam" id="PF03724"/>
    </source>
</evidence>
<dbReference type="PANTHER" id="PTHR35535:SF1">
    <property type="entry name" value="HEAT SHOCK PROTEIN HSLJ"/>
    <property type="match status" value="1"/>
</dbReference>
<evidence type="ECO:0000313" key="4">
    <source>
        <dbReference type="Proteomes" id="UP000196778"/>
    </source>
</evidence>
<dbReference type="RefSeq" id="WP_143822640.1">
    <property type="nucleotide sequence ID" value="NZ_FUKR01000036.1"/>
</dbReference>
<dbReference type="Proteomes" id="UP000196778">
    <property type="component" value="Unassembled WGS sequence"/>
</dbReference>
<feature type="signal peptide" evidence="1">
    <location>
        <begin position="1"/>
        <end position="29"/>
    </location>
</feature>
<dbReference type="Gene3D" id="2.40.128.270">
    <property type="match status" value="2"/>
</dbReference>
<dbReference type="AlphaFoldDB" id="A0A1R4JBM0"/>
<reference evidence="4" key="1">
    <citation type="submission" date="2017-02" db="EMBL/GenBank/DDBJ databases">
        <authorList>
            <person name="Dridi B."/>
        </authorList>
    </citation>
    <scope>NUCLEOTIDE SEQUENCE [LARGE SCALE GENOMIC DNA]</scope>
    <source>
        <strain evidence="4">EB411</strain>
    </source>
</reference>